<dbReference type="GO" id="GO:0000398">
    <property type="term" value="P:mRNA splicing, via spliceosome"/>
    <property type="evidence" value="ECO:0007669"/>
    <property type="project" value="InterPro"/>
</dbReference>
<dbReference type="GO" id="GO:0003723">
    <property type="term" value="F:RNA binding"/>
    <property type="evidence" value="ECO:0007669"/>
    <property type="project" value="TreeGrafter"/>
</dbReference>
<dbReference type="OrthoDB" id="191651at2759"/>
<keyword evidence="4" id="KW-0862">Zinc</keyword>
<evidence type="ECO:0000256" key="7">
    <source>
        <dbReference type="SAM" id="MobiDB-lite"/>
    </source>
</evidence>
<protein>
    <recommendedName>
        <fullName evidence="8">Matrin-type domain-containing protein</fullName>
    </recommendedName>
</protein>
<comment type="subcellular location">
    <subcellularLocation>
        <location evidence="1">Nucleus</location>
    </subcellularLocation>
</comment>
<dbReference type="Pfam" id="PF17780">
    <property type="entry name" value="OCRE"/>
    <property type="match status" value="1"/>
</dbReference>
<keyword evidence="3" id="KW-0863">Zinc-finger</keyword>
<organism evidence="9 10">
    <name type="scientific">Ceratopteris richardii</name>
    <name type="common">Triangle waterfern</name>
    <dbReference type="NCBI Taxonomy" id="49495"/>
    <lineage>
        <taxon>Eukaryota</taxon>
        <taxon>Viridiplantae</taxon>
        <taxon>Streptophyta</taxon>
        <taxon>Embryophyta</taxon>
        <taxon>Tracheophyta</taxon>
        <taxon>Polypodiopsida</taxon>
        <taxon>Polypodiidae</taxon>
        <taxon>Polypodiales</taxon>
        <taxon>Pteridineae</taxon>
        <taxon>Pteridaceae</taxon>
        <taxon>Parkerioideae</taxon>
        <taxon>Ceratopteris</taxon>
    </lineage>
</organism>
<dbReference type="InterPro" id="IPR000690">
    <property type="entry name" value="Matrin/U1-C_Znf_C2H2"/>
</dbReference>
<dbReference type="InterPro" id="IPR003604">
    <property type="entry name" value="Matrin/U1-like-C_Znf_C2H2"/>
</dbReference>
<gene>
    <name evidence="9" type="ORF">KP509_26G063000</name>
</gene>
<dbReference type="PANTHER" id="PTHR13173">
    <property type="entry name" value="WW DOMAIN BINDING PROTEIN 4"/>
    <property type="match status" value="1"/>
</dbReference>
<accession>A0A8T2RNB6</accession>
<feature type="region of interest" description="Disordered" evidence="7">
    <location>
        <begin position="155"/>
        <end position="216"/>
    </location>
</feature>
<feature type="domain" description="Matrin-type" evidence="8">
    <location>
        <begin position="11"/>
        <end position="42"/>
    </location>
</feature>
<evidence type="ECO:0000313" key="9">
    <source>
        <dbReference type="EMBL" id="KAH7297274.1"/>
    </source>
</evidence>
<sequence>MTEYWVSQGNKWCDFCKIYIANNAASIRTHEAGKRHKENVSKRLNDIRKENASKEKERQQALKDMDRIEAQARRSYQKDLESQEKVKASATATDSGSLGASAKGEWVHDQETGYRCNATLGCYHDPKSGLYFSQRLGKWTSQLEALKDSAIRSNSLEIKPGKPPGPGSILKEARPLMPVKGKASSLQVGNRKRPARSESISKEEEEALKAREAAKKRVQEREKAFLGLYQS</sequence>
<dbReference type="GO" id="GO:0071011">
    <property type="term" value="C:precatalytic spliceosome"/>
    <property type="evidence" value="ECO:0007669"/>
    <property type="project" value="TreeGrafter"/>
</dbReference>
<evidence type="ECO:0000256" key="6">
    <source>
        <dbReference type="SAM" id="Coils"/>
    </source>
</evidence>
<dbReference type="InterPro" id="IPR036236">
    <property type="entry name" value="Znf_C2H2_sf"/>
</dbReference>
<evidence type="ECO:0000259" key="8">
    <source>
        <dbReference type="PROSITE" id="PS50171"/>
    </source>
</evidence>
<evidence type="ECO:0000256" key="2">
    <source>
        <dbReference type="ARBA" id="ARBA00022723"/>
    </source>
</evidence>
<reference evidence="9" key="1">
    <citation type="submission" date="2021-08" db="EMBL/GenBank/DDBJ databases">
        <title>WGS assembly of Ceratopteris richardii.</title>
        <authorList>
            <person name="Marchant D.B."/>
            <person name="Chen G."/>
            <person name="Jenkins J."/>
            <person name="Shu S."/>
            <person name="Leebens-Mack J."/>
            <person name="Grimwood J."/>
            <person name="Schmutz J."/>
            <person name="Soltis P."/>
            <person name="Soltis D."/>
            <person name="Chen Z.-H."/>
        </authorList>
    </citation>
    <scope>NUCLEOTIDE SEQUENCE</scope>
    <source>
        <strain evidence="9">Whitten #5841</strain>
        <tissue evidence="9">Leaf</tissue>
    </source>
</reference>
<dbReference type="InterPro" id="IPR040023">
    <property type="entry name" value="WBP4"/>
</dbReference>
<feature type="compositionally biased region" description="Basic and acidic residues" evidence="7">
    <location>
        <begin position="195"/>
        <end position="216"/>
    </location>
</feature>
<name>A0A8T2RNB6_CERRI</name>
<keyword evidence="2" id="KW-0479">Metal-binding</keyword>
<keyword evidence="10" id="KW-1185">Reference proteome</keyword>
<dbReference type="AlphaFoldDB" id="A0A8T2RNB6"/>
<comment type="caution">
    <text evidence="9">The sequence shown here is derived from an EMBL/GenBank/DDBJ whole genome shotgun (WGS) entry which is preliminary data.</text>
</comment>
<dbReference type="Proteomes" id="UP000825935">
    <property type="component" value="Chromosome 26"/>
</dbReference>
<keyword evidence="6" id="KW-0175">Coiled coil</keyword>
<feature type="compositionally biased region" description="Basic and acidic residues" evidence="7">
    <location>
        <begin position="73"/>
        <end position="87"/>
    </location>
</feature>
<dbReference type="InterPro" id="IPR013085">
    <property type="entry name" value="U1-CZ_Znf_C2H2"/>
</dbReference>
<evidence type="ECO:0000256" key="4">
    <source>
        <dbReference type="ARBA" id="ARBA00022833"/>
    </source>
</evidence>
<evidence type="ECO:0000256" key="1">
    <source>
        <dbReference type="ARBA" id="ARBA00004123"/>
    </source>
</evidence>
<keyword evidence="5" id="KW-0539">Nucleus</keyword>
<feature type="region of interest" description="Disordered" evidence="7">
    <location>
        <begin position="73"/>
        <end position="104"/>
    </location>
</feature>
<dbReference type="PANTHER" id="PTHR13173:SF10">
    <property type="entry name" value="WW DOMAIN-BINDING PROTEIN 4"/>
    <property type="match status" value="1"/>
</dbReference>
<dbReference type="SUPFAM" id="SSF57667">
    <property type="entry name" value="beta-beta-alpha zinc fingers"/>
    <property type="match status" value="1"/>
</dbReference>
<dbReference type="SMART" id="SM00451">
    <property type="entry name" value="ZnF_U1"/>
    <property type="match status" value="1"/>
</dbReference>
<proteinExistence type="predicted"/>
<evidence type="ECO:0000256" key="3">
    <source>
        <dbReference type="ARBA" id="ARBA00022771"/>
    </source>
</evidence>
<dbReference type="Pfam" id="PF06220">
    <property type="entry name" value="zf-U1"/>
    <property type="match status" value="1"/>
</dbReference>
<dbReference type="OMA" id="WCDYCKI"/>
<dbReference type="InterPro" id="IPR041591">
    <property type="entry name" value="OCRE"/>
</dbReference>
<dbReference type="PROSITE" id="PS50171">
    <property type="entry name" value="ZF_MATRIN"/>
    <property type="match status" value="1"/>
</dbReference>
<feature type="coiled-coil region" evidence="6">
    <location>
        <begin position="37"/>
        <end position="71"/>
    </location>
</feature>
<dbReference type="GO" id="GO:0008270">
    <property type="term" value="F:zinc ion binding"/>
    <property type="evidence" value="ECO:0007669"/>
    <property type="project" value="UniProtKB-KW"/>
</dbReference>
<dbReference type="EMBL" id="CM035431">
    <property type="protein sequence ID" value="KAH7297274.1"/>
    <property type="molecule type" value="Genomic_DNA"/>
</dbReference>
<dbReference type="Gene3D" id="3.30.160.60">
    <property type="entry name" value="Classic Zinc Finger"/>
    <property type="match status" value="1"/>
</dbReference>
<evidence type="ECO:0000256" key="5">
    <source>
        <dbReference type="ARBA" id="ARBA00023242"/>
    </source>
</evidence>
<evidence type="ECO:0000313" key="10">
    <source>
        <dbReference type="Proteomes" id="UP000825935"/>
    </source>
</evidence>